<dbReference type="EMBL" id="KZ992728">
    <property type="protein sequence ID" value="RKP07382.1"/>
    <property type="molecule type" value="Genomic_DNA"/>
</dbReference>
<keyword evidence="5" id="KW-1000">Mitochondrion outer membrane</keyword>
<dbReference type="OrthoDB" id="284357at2759"/>
<keyword evidence="12" id="KW-1185">Reference proteome</keyword>
<evidence type="ECO:0000313" key="12">
    <source>
        <dbReference type="Proteomes" id="UP000271241"/>
    </source>
</evidence>
<evidence type="ECO:0000256" key="10">
    <source>
        <dbReference type="SAM" id="Phobius"/>
    </source>
</evidence>
<dbReference type="STRING" id="78915.A0A4P9XNI1"/>
<dbReference type="GO" id="GO:0030150">
    <property type="term" value="P:protein import into mitochondrial matrix"/>
    <property type="evidence" value="ECO:0007669"/>
    <property type="project" value="InterPro"/>
</dbReference>
<dbReference type="GO" id="GO:0005742">
    <property type="term" value="C:mitochondrial outer membrane translocase complex"/>
    <property type="evidence" value="ECO:0007669"/>
    <property type="project" value="InterPro"/>
</dbReference>
<evidence type="ECO:0008006" key="13">
    <source>
        <dbReference type="Google" id="ProtNLM"/>
    </source>
</evidence>
<evidence type="ECO:0000256" key="4">
    <source>
        <dbReference type="ARBA" id="ARBA00022692"/>
    </source>
</evidence>
<evidence type="ECO:0000256" key="5">
    <source>
        <dbReference type="ARBA" id="ARBA00022787"/>
    </source>
</evidence>
<dbReference type="GO" id="GO:0045040">
    <property type="term" value="P:protein insertion into mitochondrial outer membrane"/>
    <property type="evidence" value="ECO:0007669"/>
    <property type="project" value="TreeGrafter"/>
</dbReference>
<evidence type="ECO:0000256" key="6">
    <source>
        <dbReference type="ARBA" id="ARBA00022927"/>
    </source>
</evidence>
<keyword evidence="6" id="KW-0653">Protein transport</keyword>
<evidence type="ECO:0000313" key="11">
    <source>
        <dbReference type="EMBL" id="RKP07382.1"/>
    </source>
</evidence>
<protein>
    <recommendedName>
        <fullName evidence="13">Tom7-domain-containing protein</fullName>
    </recommendedName>
</protein>
<evidence type="ECO:0000256" key="3">
    <source>
        <dbReference type="ARBA" id="ARBA00022448"/>
    </source>
</evidence>
<comment type="similarity">
    <text evidence="2">Belongs to the Tom7 family.</text>
</comment>
<dbReference type="InterPro" id="IPR012621">
    <property type="entry name" value="Tom7"/>
</dbReference>
<evidence type="ECO:0000256" key="1">
    <source>
        <dbReference type="ARBA" id="ARBA00004572"/>
    </source>
</evidence>
<dbReference type="Proteomes" id="UP000271241">
    <property type="component" value="Unassembled WGS sequence"/>
</dbReference>
<evidence type="ECO:0000256" key="7">
    <source>
        <dbReference type="ARBA" id="ARBA00022989"/>
    </source>
</evidence>
<name>A0A4P9XNI1_9FUNG</name>
<keyword evidence="7 10" id="KW-1133">Transmembrane helix</keyword>
<dbReference type="PANTHER" id="PTHR34944:SF2">
    <property type="entry name" value="MITOCHONDRIAL IMPORT RECEPTOR SUBUNIT TOM7"/>
    <property type="match status" value="1"/>
</dbReference>
<feature type="transmembrane region" description="Helical" evidence="10">
    <location>
        <begin position="15"/>
        <end position="33"/>
    </location>
</feature>
<keyword evidence="8" id="KW-0496">Mitochondrion</keyword>
<keyword evidence="4 10" id="KW-0812">Transmembrane</keyword>
<dbReference type="PANTHER" id="PTHR34944">
    <property type="entry name" value="MITOCHONDRIAL IMPORT RECEPTOR SUBUNIT TOM7"/>
    <property type="match status" value="1"/>
</dbReference>
<reference evidence="12" key="1">
    <citation type="journal article" date="2018" name="Nat. Microbiol.">
        <title>Leveraging single-cell genomics to expand the fungal tree of life.</title>
        <authorList>
            <person name="Ahrendt S.R."/>
            <person name="Quandt C.A."/>
            <person name="Ciobanu D."/>
            <person name="Clum A."/>
            <person name="Salamov A."/>
            <person name="Andreopoulos B."/>
            <person name="Cheng J.F."/>
            <person name="Woyke T."/>
            <person name="Pelin A."/>
            <person name="Henrissat B."/>
            <person name="Reynolds N.K."/>
            <person name="Benny G.L."/>
            <person name="Smith M.E."/>
            <person name="James T.Y."/>
            <person name="Grigoriev I.V."/>
        </authorList>
    </citation>
    <scope>NUCLEOTIDE SEQUENCE [LARGE SCALE GENOMIC DNA]</scope>
    <source>
        <strain evidence="12">RSA 1356</strain>
    </source>
</reference>
<keyword evidence="9 10" id="KW-0472">Membrane</keyword>
<comment type="subcellular location">
    <subcellularLocation>
        <location evidence="1">Mitochondrion outer membrane</location>
        <topology evidence="1">Single-pass membrane protein</topology>
    </subcellularLocation>
</comment>
<dbReference type="Pfam" id="PF08038">
    <property type="entry name" value="Tom7"/>
    <property type="match status" value="1"/>
</dbReference>
<evidence type="ECO:0000256" key="2">
    <source>
        <dbReference type="ARBA" id="ARBA00010917"/>
    </source>
</evidence>
<organism evidence="11 12">
    <name type="scientific">Thamnocephalis sphaerospora</name>
    <dbReference type="NCBI Taxonomy" id="78915"/>
    <lineage>
        <taxon>Eukaryota</taxon>
        <taxon>Fungi</taxon>
        <taxon>Fungi incertae sedis</taxon>
        <taxon>Zoopagomycota</taxon>
        <taxon>Zoopagomycotina</taxon>
        <taxon>Zoopagomycetes</taxon>
        <taxon>Zoopagales</taxon>
        <taxon>Sigmoideomycetaceae</taxon>
        <taxon>Thamnocephalis</taxon>
    </lineage>
</organism>
<evidence type="ECO:0000256" key="9">
    <source>
        <dbReference type="ARBA" id="ARBA00023136"/>
    </source>
</evidence>
<gene>
    <name evidence="11" type="ORF">THASP1DRAFT_30807</name>
</gene>
<sequence>MKEDTKELIARCFEIAKRVVHFGFVPFILYLGFTRSSPRPSFMRMLNPLA</sequence>
<dbReference type="AlphaFoldDB" id="A0A4P9XNI1"/>
<keyword evidence="3" id="KW-0813">Transport</keyword>
<accession>A0A4P9XNI1</accession>
<proteinExistence type="inferred from homology"/>
<evidence type="ECO:0000256" key="8">
    <source>
        <dbReference type="ARBA" id="ARBA00023128"/>
    </source>
</evidence>